<evidence type="ECO:0000313" key="1">
    <source>
        <dbReference type="EMBL" id="QLB63314.1"/>
    </source>
</evidence>
<proteinExistence type="predicted"/>
<sequence>MLQCGSMPVRHRVALCALSAKAVHHGCARLVRVRAALQRSVRRDSSDGWARRRCIAAALLCTDVRLPVL</sequence>
<name>A0A9Q6S3A0_9BURK</name>
<evidence type="ECO:0000313" key="2">
    <source>
        <dbReference type="Proteomes" id="UP000509548"/>
    </source>
</evidence>
<accession>A0A9Q6S3A0</accession>
<gene>
    <name evidence="1" type="ORF">A9O66_13510</name>
</gene>
<dbReference type="Proteomes" id="UP000509548">
    <property type="component" value="Chromosome 1"/>
</dbReference>
<protein>
    <submittedName>
        <fullName evidence="1">Uncharacterized protein</fullName>
    </submittedName>
</protein>
<dbReference type="EMBL" id="CP015958">
    <property type="protein sequence ID" value="QLB63314.1"/>
    <property type="molecule type" value="Genomic_DNA"/>
</dbReference>
<organism evidence="1 2">
    <name type="scientific">Paraburkholderia caribensis</name>
    <dbReference type="NCBI Taxonomy" id="75105"/>
    <lineage>
        <taxon>Bacteria</taxon>
        <taxon>Pseudomonadati</taxon>
        <taxon>Pseudomonadota</taxon>
        <taxon>Betaproteobacteria</taxon>
        <taxon>Burkholderiales</taxon>
        <taxon>Burkholderiaceae</taxon>
        <taxon>Paraburkholderia</taxon>
    </lineage>
</organism>
<reference evidence="1 2" key="1">
    <citation type="journal article" date="2014" name="Genome Announc.">
        <title>Draft Genome Sequence of the Haloacid-Degrading Burkholderia caribensis Strain MBA4.</title>
        <authorList>
            <person name="Pan Y."/>
            <person name="Kong K.F."/>
            <person name="Tsang J.S."/>
        </authorList>
    </citation>
    <scope>NUCLEOTIDE SEQUENCE [LARGE SCALE GENOMIC DNA]</scope>
    <source>
        <strain evidence="1 2">852011</strain>
    </source>
</reference>
<dbReference type="AlphaFoldDB" id="A0A9Q6S3A0"/>